<dbReference type="AlphaFoldDB" id="A0A9D4RGI9"/>
<name>A0A9D4RGI9_DREPO</name>
<dbReference type="Proteomes" id="UP000828390">
    <property type="component" value="Unassembled WGS sequence"/>
</dbReference>
<sequence length="240" mass="27644">MSTSRRSQKANNGRRRQGSYPCTYRHDGTISGEQHRVSAMEDSDRNRKNTKSIEKEEASLKSEKDSINDPSRIVYDCSWRQSRNDQSLKDCLQSTPRILNELTAILTRFRMHQFAVTTDIEKAFLHLTLPQLKLMVVVAAEMGILEVALRLNIQNLKTVLATRAASGYYRQKTDERTNERTNGRRDERTDGRKKRQRTDARMNEGNMNSTAHTNVRLQNKQPKASLIVFKTNELTDGRTN</sequence>
<reference evidence="2" key="2">
    <citation type="submission" date="2020-11" db="EMBL/GenBank/DDBJ databases">
        <authorList>
            <person name="McCartney M.A."/>
            <person name="Auch B."/>
            <person name="Kono T."/>
            <person name="Mallez S."/>
            <person name="Becker A."/>
            <person name="Gohl D.M."/>
            <person name="Silverstein K.A.T."/>
            <person name="Koren S."/>
            <person name="Bechman K.B."/>
            <person name="Herman A."/>
            <person name="Abrahante J.E."/>
            <person name="Garbe J."/>
        </authorList>
    </citation>
    <scope>NUCLEOTIDE SEQUENCE</scope>
    <source>
        <strain evidence="2">Duluth1</strain>
        <tissue evidence="2">Whole animal</tissue>
    </source>
</reference>
<protein>
    <recommendedName>
        <fullName evidence="4">Reverse transcriptase domain-containing protein</fullName>
    </recommendedName>
</protein>
<feature type="compositionally biased region" description="Basic and acidic residues" evidence="1">
    <location>
        <begin position="171"/>
        <end position="190"/>
    </location>
</feature>
<evidence type="ECO:0000313" key="3">
    <source>
        <dbReference type="Proteomes" id="UP000828390"/>
    </source>
</evidence>
<comment type="caution">
    <text evidence="2">The sequence shown here is derived from an EMBL/GenBank/DDBJ whole genome shotgun (WGS) entry which is preliminary data.</text>
</comment>
<evidence type="ECO:0008006" key="4">
    <source>
        <dbReference type="Google" id="ProtNLM"/>
    </source>
</evidence>
<accession>A0A9D4RGI9</accession>
<evidence type="ECO:0000256" key="1">
    <source>
        <dbReference type="SAM" id="MobiDB-lite"/>
    </source>
</evidence>
<organism evidence="2 3">
    <name type="scientific">Dreissena polymorpha</name>
    <name type="common">Zebra mussel</name>
    <name type="synonym">Mytilus polymorpha</name>
    <dbReference type="NCBI Taxonomy" id="45954"/>
    <lineage>
        <taxon>Eukaryota</taxon>
        <taxon>Metazoa</taxon>
        <taxon>Spiralia</taxon>
        <taxon>Lophotrochozoa</taxon>
        <taxon>Mollusca</taxon>
        <taxon>Bivalvia</taxon>
        <taxon>Autobranchia</taxon>
        <taxon>Heteroconchia</taxon>
        <taxon>Euheterodonta</taxon>
        <taxon>Imparidentia</taxon>
        <taxon>Neoheterodontei</taxon>
        <taxon>Myida</taxon>
        <taxon>Dreissenoidea</taxon>
        <taxon>Dreissenidae</taxon>
        <taxon>Dreissena</taxon>
    </lineage>
</organism>
<feature type="compositionally biased region" description="Basic and acidic residues" evidence="1">
    <location>
        <begin position="24"/>
        <end position="65"/>
    </location>
</feature>
<dbReference type="EMBL" id="JAIWYP010000002">
    <property type="protein sequence ID" value="KAH3866668.1"/>
    <property type="molecule type" value="Genomic_DNA"/>
</dbReference>
<keyword evidence="3" id="KW-1185">Reference proteome</keyword>
<reference evidence="2" key="1">
    <citation type="journal article" date="2019" name="bioRxiv">
        <title>The Genome of the Zebra Mussel, Dreissena polymorpha: A Resource for Invasive Species Research.</title>
        <authorList>
            <person name="McCartney M.A."/>
            <person name="Auch B."/>
            <person name="Kono T."/>
            <person name="Mallez S."/>
            <person name="Zhang Y."/>
            <person name="Obille A."/>
            <person name="Becker A."/>
            <person name="Abrahante J.E."/>
            <person name="Garbe J."/>
            <person name="Badalamenti J.P."/>
            <person name="Herman A."/>
            <person name="Mangelson H."/>
            <person name="Liachko I."/>
            <person name="Sullivan S."/>
            <person name="Sone E.D."/>
            <person name="Koren S."/>
            <person name="Silverstein K.A.T."/>
            <person name="Beckman K.B."/>
            <person name="Gohl D.M."/>
        </authorList>
    </citation>
    <scope>NUCLEOTIDE SEQUENCE</scope>
    <source>
        <strain evidence="2">Duluth1</strain>
        <tissue evidence="2">Whole animal</tissue>
    </source>
</reference>
<feature type="region of interest" description="Disordered" evidence="1">
    <location>
        <begin position="171"/>
        <end position="213"/>
    </location>
</feature>
<feature type="compositionally biased region" description="Basic residues" evidence="1">
    <location>
        <begin position="1"/>
        <end position="17"/>
    </location>
</feature>
<gene>
    <name evidence="2" type="ORF">DPMN_029766</name>
</gene>
<feature type="region of interest" description="Disordered" evidence="1">
    <location>
        <begin position="1"/>
        <end position="65"/>
    </location>
</feature>
<proteinExistence type="predicted"/>
<evidence type="ECO:0000313" key="2">
    <source>
        <dbReference type="EMBL" id="KAH3866668.1"/>
    </source>
</evidence>